<organism evidence="10 11">
    <name type="scientific">Pseudoprevotella muciniphila</name>
    <dbReference type="NCBI Taxonomy" id="2133944"/>
    <lineage>
        <taxon>Bacteria</taxon>
        <taxon>Pseudomonadati</taxon>
        <taxon>Bacteroidota</taxon>
        <taxon>Bacteroidia</taxon>
        <taxon>Bacteroidales</taxon>
        <taxon>Prevotellaceae</taxon>
        <taxon>Pseudoprevotella</taxon>
    </lineage>
</organism>
<dbReference type="InterPro" id="IPR029018">
    <property type="entry name" value="Hex-like_dom2"/>
</dbReference>
<feature type="domain" description="Glycoside hydrolase family 20 catalytic" evidence="8">
    <location>
        <begin position="290"/>
        <end position="650"/>
    </location>
</feature>
<dbReference type="InterPro" id="IPR025705">
    <property type="entry name" value="Beta_hexosaminidase_sua/sub"/>
</dbReference>
<dbReference type="Gene3D" id="2.80.10.50">
    <property type="match status" value="1"/>
</dbReference>
<dbReference type="PANTHER" id="PTHR22600:SF57">
    <property type="entry name" value="BETA-N-ACETYLHEXOSAMINIDASE"/>
    <property type="match status" value="1"/>
</dbReference>
<reference evidence="10 11" key="1">
    <citation type="submission" date="2018-11" db="EMBL/GenBank/DDBJ databases">
        <authorList>
            <person name="Na S.W."/>
            <person name="Baik M."/>
        </authorList>
    </citation>
    <scope>NUCLEOTIDE SEQUENCE [LARGE SCALE GENOMIC DNA]</scope>
    <source>
        <strain evidence="10 11">E39</strain>
    </source>
</reference>
<keyword evidence="11" id="KW-1185">Reference proteome</keyword>
<sequence length="1007" mass="111492">MKRITILILTIIVSTISLMAQPSNSSSSNPVWYMIKCVNGGGFLTTQGSGNIITTAKGIGSSAQFFRFEDNGDNTCTIISKDGLTLYAESVARSGKIYAATSATGNNKFKIVKKTNGFEIQPATSSAIAFNQFGGTAIGNQIGLWDTNDTGNLMTFLAEDDPTVEALVEAAKDAEEQKAQMAEGAAKGFHVIPFPKKAILGNKIDIDQNIILATIEKAATILTGKVDNITFATDNTIAPEGYKLTVTESNAVTITSSASRGAYYGLMTLKQMALTDGYFACNIEDAPKLEHRGLMLDVARHFFDMDEVKKIIDVMSLYKLNRFHWHLTDDQGWRVEIPEYPLLTEVGAIRKASLVNSIGYNGLYDDTEYGRGCYYTLDQLREIVEYAKNKQVDIMPEIDLPGHMVAAIASYPELSCDPAKSYEVRVEAGISSDLLAVHKSGTMDFLKCVLGHIADVFPFKYIHIGGDECKVTSSSWQTLYNNNDVEFRSFMNKYNLSSVNDVQAWLADTLGRWITHNYGKEIIVWNEVVSHWRDGYLKPAGVMAYSAGENWESKAAAKGMKSISTPTFPLYFDMMQGDTKLEDPYSGGYGNNSVPTVYNYSILGAYGSYPESYCLGAQGNLWTESTNKNIEVEHNLFPRGIALAENCWMPESAKLYSNFRTRLQSHAPILKSMDVKYATQEIDEKTTYADLVKEYYADYHADEIGFPDAASYARLKKAIDATASEAAMKNVANQFKMKVTLPAEKKLVKIISAATKWDQRFLGSSVYLKDSNSLHIHYTEQFEPEELFYMDIAGSKRYNLINVVAEKKIDLADGKASLVDPTSSTTFITLSKPGTTTSGSTTVDYKPGVLLISQGDYALCTDNTGNVYSGTQNLTYCYPTTWYIFEVKDFNAYNQGLIRKCEQWIRKGANGSLTAAALNFLNQYVYTPAKNAAEAGKVSENTYMNLLGLYRMFLNNADKDTMPDITDVKELEMLDNFGNSALYDLSGRLVGKPSQGIYIQNGKKVML</sequence>
<comment type="similarity">
    <text evidence="2">Belongs to the glycosyl hydrolase 20 family.</text>
</comment>
<evidence type="ECO:0000313" key="11">
    <source>
        <dbReference type="Proteomes" id="UP000249375"/>
    </source>
</evidence>
<dbReference type="CDD" id="cd00161">
    <property type="entry name" value="beta-trefoil_Ricin-like"/>
    <property type="match status" value="1"/>
</dbReference>
<dbReference type="GO" id="GO:0016020">
    <property type="term" value="C:membrane"/>
    <property type="evidence" value="ECO:0007669"/>
    <property type="project" value="TreeGrafter"/>
</dbReference>
<proteinExistence type="inferred from homology"/>
<dbReference type="RefSeq" id="WP_111898321.1">
    <property type="nucleotide sequence ID" value="NZ_CP033459.1"/>
</dbReference>
<gene>
    <name evidence="10" type="ORF">C7Y71_007030</name>
</gene>
<feature type="signal peptide" evidence="7">
    <location>
        <begin position="1"/>
        <end position="20"/>
    </location>
</feature>
<dbReference type="InterPro" id="IPR035992">
    <property type="entry name" value="Ricin_B-like_lectins"/>
</dbReference>
<dbReference type="SUPFAM" id="SSF50370">
    <property type="entry name" value="Ricin B-like lectins"/>
    <property type="match status" value="1"/>
</dbReference>
<dbReference type="InterPro" id="IPR015883">
    <property type="entry name" value="Glyco_hydro_20_cat"/>
</dbReference>
<dbReference type="KEGG" id="alq:C7Y71_007030"/>
<dbReference type="EMBL" id="CP033459">
    <property type="protein sequence ID" value="QFQ12789.1"/>
    <property type="molecule type" value="Genomic_DNA"/>
</dbReference>
<dbReference type="OrthoDB" id="1086215at2"/>
<dbReference type="GO" id="GO:0005975">
    <property type="term" value="P:carbohydrate metabolic process"/>
    <property type="evidence" value="ECO:0007669"/>
    <property type="project" value="InterPro"/>
</dbReference>
<accession>A0A5P8E6W4</accession>
<dbReference type="SUPFAM" id="SSF55545">
    <property type="entry name" value="beta-N-acetylhexosaminidase-like domain"/>
    <property type="match status" value="1"/>
</dbReference>
<feature type="active site" description="Proton donor" evidence="6">
    <location>
        <position position="468"/>
    </location>
</feature>
<dbReference type="GO" id="GO:0030203">
    <property type="term" value="P:glycosaminoglycan metabolic process"/>
    <property type="evidence" value="ECO:0007669"/>
    <property type="project" value="TreeGrafter"/>
</dbReference>
<protein>
    <recommendedName>
        <fullName evidence="3">beta-N-acetylhexosaminidase</fullName>
        <ecNumber evidence="3">3.2.1.52</ecNumber>
    </recommendedName>
</protein>
<dbReference type="SUPFAM" id="SSF51445">
    <property type="entry name" value="(Trans)glycosidases"/>
    <property type="match status" value="1"/>
</dbReference>
<evidence type="ECO:0000256" key="5">
    <source>
        <dbReference type="ARBA" id="ARBA00023295"/>
    </source>
</evidence>
<dbReference type="PANTHER" id="PTHR22600">
    <property type="entry name" value="BETA-HEXOSAMINIDASE"/>
    <property type="match status" value="1"/>
</dbReference>
<evidence type="ECO:0000256" key="7">
    <source>
        <dbReference type="SAM" id="SignalP"/>
    </source>
</evidence>
<dbReference type="Pfam" id="PF00728">
    <property type="entry name" value="Glyco_hydro_20"/>
    <property type="match status" value="1"/>
</dbReference>
<comment type="catalytic activity">
    <reaction evidence="1">
        <text>Hydrolysis of terminal non-reducing N-acetyl-D-hexosamine residues in N-acetyl-beta-D-hexosaminides.</text>
        <dbReference type="EC" id="3.2.1.52"/>
    </reaction>
</comment>
<feature type="domain" description="Beta-hexosaminidase bacterial type N-terminal" evidence="9">
    <location>
        <begin position="226"/>
        <end position="285"/>
    </location>
</feature>
<evidence type="ECO:0000259" key="9">
    <source>
        <dbReference type="Pfam" id="PF02838"/>
    </source>
</evidence>
<dbReference type="Gene3D" id="3.30.379.10">
    <property type="entry name" value="Chitobiase/beta-hexosaminidase domain 2-like"/>
    <property type="match status" value="1"/>
</dbReference>
<evidence type="ECO:0000256" key="6">
    <source>
        <dbReference type="PIRSR" id="PIRSR625705-1"/>
    </source>
</evidence>
<evidence type="ECO:0000256" key="2">
    <source>
        <dbReference type="ARBA" id="ARBA00006285"/>
    </source>
</evidence>
<dbReference type="InterPro" id="IPR015882">
    <property type="entry name" value="HEX_bac_N"/>
</dbReference>
<evidence type="ECO:0000256" key="4">
    <source>
        <dbReference type="ARBA" id="ARBA00022801"/>
    </source>
</evidence>
<dbReference type="AlphaFoldDB" id="A0A5P8E6W4"/>
<feature type="chain" id="PRO_5024351692" description="beta-N-acetylhexosaminidase" evidence="7">
    <location>
        <begin position="21"/>
        <end position="1007"/>
    </location>
</feature>
<dbReference type="GO" id="GO:0004563">
    <property type="term" value="F:beta-N-acetylhexosaminidase activity"/>
    <property type="evidence" value="ECO:0007669"/>
    <property type="project" value="UniProtKB-EC"/>
</dbReference>
<keyword evidence="4" id="KW-0378">Hydrolase</keyword>
<dbReference type="Gene3D" id="3.20.20.80">
    <property type="entry name" value="Glycosidases"/>
    <property type="match status" value="1"/>
</dbReference>
<dbReference type="Proteomes" id="UP000249375">
    <property type="component" value="Chromosome"/>
</dbReference>
<dbReference type="Pfam" id="PF02838">
    <property type="entry name" value="Glyco_hydro_20b"/>
    <property type="match status" value="1"/>
</dbReference>
<evidence type="ECO:0000259" key="8">
    <source>
        <dbReference type="Pfam" id="PF00728"/>
    </source>
</evidence>
<name>A0A5P8E6W4_9BACT</name>
<evidence type="ECO:0000256" key="3">
    <source>
        <dbReference type="ARBA" id="ARBA00012663"/>
    </source>
</evidence>
<dbReference type="CDD" id="cd06563">
    <property type="entry name" value="GH20_chitobiase-like"/>
    <property type="match status" value="1"/>
</dbReference>
<dbReference type="EC" id="3.2.1.52" evidence="3"/>
<dbReference type="PRINTS" id="PR00738">
    <property type="entry name" value="GLHYDRLASE20"/>
</dbReference>
<evidence type="ECO:0000256" key="1">
    <source>
        <dbReference type="ARBA" id="ARBA00001231"/>
    </source>
</evidence>
<evidence type="ECO:0000313" key="10">
    <source>
        <dbReference type="EMBL" id="QFQ12789.1"/>
    </source>
</evidence>
<dbReference type="InterPro" id="IPR017853">
    <property type="entry name" value="GH"/>
</dbReference>
<keyword evidence="7" id="KW-0732">Signal</keyword>
<keyword evidence="5" id="KW-0326">Glycosidase</keyword>